<organism evidence="1">
    <name type="scientific">Arundo donax</name>
    <name type="common">Giant reed</name>
    <name type="synonym">Donax arundinaceus</name>
    <dbReference type="NCBI Taxonomy" id="35708"/>
    <lineage>
        <taxon>Eukaryota</taxon>
        <taxon>Viridiplantae</taxon>
        <taxon>Streptophyta</taxon>
        <taxon>Embryophyta</taxon>
        <taxon>Tracheophyta</taxon>
        <taxon>Spermatophyta</taxon>
        <taxon>Magnoliopsida</taxon>
        <taxon>Liliopsida</taxon>
        <taxon>Poales</taxon>
        <taxon>Poaceae</taxon>
        <taxon>PACMAD clade</taxon>
        <taxon>Arundinoideae</taxon>
        <taxon>Arundineae</taxon>
        <taxon>Arundo</taxon>
    </lineage>
</organism>
<sequence>MAELRRRQDQASPFFVCAKQAPLHTCIFSFRHMQILLDTEGKKLRF</sequence>
<reference evidence="1" key="1">
    <citation type="submission" date="2014-09" db="EMBL/GenBank/DDBJ databases">
        <authorList>
            <person name="Magalhaes I.L.F."/>
            <person name="Oliveira U."/>
            <person name="Santos F.R."/>
            <person name="Vidigal T.H.D.A."/>
            <person name="Brescovit A.D."/>
            <person name="Santos A.J."/>
        </authorList>
    </citation>
    <scope>NUCLEOTIDE SEQUENCE</scope>
    <source>
        <tissue evidence="1">Shoot tissue taken approximately 20 cm above the soil surface</tissue>
    </source>
</reference>
<dbReference type="EMBL" id="GBRH01245300">
    <property type="protein sequence ID" value="JAD52595.1"/>
    <property type="molecule type" value="Transcribed_RNA"/>
</dbReference>
<name>A0A0A9AUQ4_ARUDO</name>
<accession>A0A0A9AUQ4</accession>
<proteinExistence type="predicted"/>
<protein>
    <submittedName>
        <fullName evidence="1">Uncharacterized protein</fullName>
    </submittedName>
</protein>
<evidence type="ECO:0000313" key="1">
    <source>
        <dbReference type="EMBL" id="JAD52595.1"/>
    </source>
</evidence>
<reference evidence="1" key="2">
    <citation type="journal article" date="2015" name="Data Brief">
        <title>Shoot transcriptome of the giant reed, Arundo donax.</title>
        <authorList>
            <person name="Barrero R.A."/>
            <person name="Guerrero F.D."/>
            <person name="Moolhuijzen P."/>
            <person name="Goolsby J.A."/>
            <person name="Tidwell J."/>
            <person name="Bellgard S.E."/>
            <person name="Bellgard M.I."/>
        </authorList>
    </citation>
    <scope>NUCLEOTIDE SEQUENCE</scope>
    <source>
        <tissue evidence="1">Shoot tissue taken approximately 20 cm above the soil surface</tissue>
    </source>
</reference>
<dbReference type="AlphaFoldDB" id="A0A0A9AUQ4"/>